<reference evidence="2" key="1">
    <citation type="journal article" date="2021" name="Proc. Natl. Acad. Sci. U.S.A.">
        <title>A Catalog of Tens of Thousands of Viruses from Human Metagenomes Reveals Hidden Associations with Chronic Diseases.</title>
        <authorList>
            <person name="Tisza M.J."/>
            <person name="Buck C.B."/>
        </authorList>
    </citation>
    <scope>NUCLEOTIDE SEQUENCE</scope>
    <source>
        <strain evidence="2">CtigT3</strain>
    </source>
</reference>
<protein>
    <submittedName>
        <fullName evidence="2">Uncharacterized protein</fullName>
    </submittedName>
</protein>
<keyword evidence="1" id="KW-0472">Membrane</keyword>
<keyword evidence="1" id="KW-1133">Transmembrane helix</keyword>
<proteinExistence type="predicted"/>
<evidence type="ECO:0000313" key="2">
    <source>
        <dbReference type="EMBL" id="DAD85401.1"/>
    </source>
</evidence>
<organism evidence="2">
    <name type="scientific">Siphoviridae sp. ctigT3</name>
    <dbReference type="NCBI Taxonomy" id="2826434"/>
    <lineage>
        <taxon>Viruses</taxon>
        <taxon>Duplodnaviria</taxon>
        <taxon>Heunggongvirae</taxon>
        <taxon>Uroviricota</taxon>
        <taxon>Caudoviricetes</taxon>
    </lineage>
</organism>
<evidence type="ECO:0000256" key="1">
    <source>
        <dbReference type="SAM" id="Phobius"/>
    </source>
</evidence>
<feature type="transmembrane region" description="Helical" evidence="1">
    <location>
        <begin position="12"/>
        <end position="34"/>
    </location>
</feature>
<name>A0A8S5MSX4_9CAUD</name>
<keyword evidence="1" id="KW-0812">Transmembrane</keyword>
<accession>A0A8S5MSX4</accession>
<dbReference type="EMBL" id="BK014981">
    <property type="protein sequence ID" value="DAD85401.1"/>
    <property type="molecule type" value="Genomic_DNA"/>
</dbReference>
<sequence length="41" mass="4732">MDFDDLMEILRGLLCFIVSCCGMVIFFLGVFIAIRDLWAMI</sequence>